<dbReference type="PANTHER" id="PTHR23502">
    <property type="entry name" value="MAJOR FACILITATOR SUPERFAMILY"/>
    <property type="match status" value="1"/>
</dbReference>
<dbReference type="SUPFAM" id="SSF103473">
    <property type="entry name" value="MFS general substrate transporter"/>
    <property type="match status" value="1"/>
</dbReference>
<dbReference type="AlphaFoldDB" id="A0A8H8CYB5"/>
<protein>
    <submittedName>
        <fullName evidence="7">Cycloheximide resistance protein</fullName>
    </submittedName>
</protein>
<dbReference type="InterPro" id="IPR011701">
    <property type="entry name" value="MFS"/>
</dbReference>
<dbReference type="Pfam" id="PF07690">
    <property type="entry name" value="MFS_1"/>
    <property type="match status" value="1"/>
</dbReference>
<feature type="transmembrane region" description="Helical" evidence="6">
    <location>
        <begin position="46"/>
        <end position="66"/>
    </location>
</feature>
<dbReference type="InterPro" id="IPR036259">
    <property type="entry name" value="MFS_trans_sf"/>
</dbReference>
<proteinExistence type="inferred from homology"/>
<feature type="transmembrane region" description="Helical" evidence="6">
    <location>
        <begin position="87"/>
        <end position="106"/>
    </location>
</feature>
<name>A0A8H8CYB5_AJECA</name>
<keyword evidence="4 6" id="KW-1133">Transmembrane helix</keyword>
<sequence>MLFLSPIVFLLSLFMAVVYGYLYLLFTTFANVFVEKYNFSTGSVGLAFLGIGVGSIMGLAISSAFSDTILQRLAKRNNGEMKPEYRIPLMIPGGLCVPIGLFWYGWTAEKGVHYLAPIVGTSFVGGGMIIIFMTGSTYLVDAFTIHAASAMAATTLLRSLGGAVLPLCGLKMYSTLGLGWGNSLLGFIALALTPIPWVFYQFGERMRTSKRFHVEF</sequence>
<comment type="similarity">
    <text evidence="2">Belongs to the major facilitator superfamily.</text>
</comment>
<comment type="caution">
    <text evidence="7">The sequence shown here is derived from an EMBL/GenBank/DDBJ whole genome shotgun (WGS) entry which is preliminary data.</text>
</comment>
<gene>
    <name evidence="7" type="ORF">I7I52_04406</name>
</gene>
<keyword evidence="5 6" id="KW-0472">Membrane</keyword>
<dbReference type="GO" id="GO:0016020">
    <property type="term" value="C:membrane"/>
    <property type="evidence" value="ECO:0007669"/>
    <property type="project" value="UniProtKB-SubCell"/>
</dbReference>
<evidence type="ECO:0000256" key="5">
    <source>
        <dbReference type="ARBA" id="ARBA00023136"/>
    </source>
</evidence>
<evidence type="ECO:0000256" key="2">
    <source>
        <dbReference type="ARBA" id="ARBA00008335"/>
    </source>
</evidence>
<accession>A0A8H8CYB5</accession>
<feature type="transmembrane region" description="Helical" evidence="6">
    <location>
        <begin position="7"/>
        <end position="26"/>
    </location>
</feature>
<evidence type="ECO:0000256" key="1">
    <source>
        <dbReference type="ARBA" id="ARBA00004141"/>
    </source>
</evidence>
<dbReference type="Proteomes" id="UP000670092">
    <property type="component" value="Unassembled WGS sequence"/>
</dbReference>
<feature type="transmembrane region" description="Helical" evidence="6">
    <location>
        <begin position="112"/>
        <end position="132"/>
    </location>
</feature>
<evidence type="ECO:0000256" key="3">
    <source>
        <dbReference type="ARBA" id="ARBA00022692"/>
    </source>
</evidence>
<organism evidence="7 8">
    <name type="scientific">Ajellomyces capsulatus</name>
    <name type="common">Darling's disease fungus</name>
    <name type="synonym">Histoplasma capsulatum</name>
    <dbReference type="NCBI Taxonomy" id="5037"/>
    <lineage>
        <taxon>Eukaryota</taxon>
        <taxon>Fungi</taxon>
        <taxon>Dikarya</taxon>
        <taxon>Ascomycota</taxon>
        <taxon>Pezizomycotina</taxon>
        <taxon>Eurotiomycetes</taxon>
        <taxon>Eurotiomycetidae</taxon>
        <taxon>Onygenales</taxon>
        <taxon>Ajellomycetaceae</taxon>
        <taxon>Histoplasma</taxon>
    </lineage>
</organism>
<dbReference type="EMBL" id="JAEVHI010000004">
    <property type="protein sequence ID" value="KAG5293178.1"/>
    <property type="molecule type" value="Genomic_DNA"/>
</dbReference>
<dbReference type="OrthoDB" id="5296287at2759"/>
<reference evidence="7 8" key="1">
    <citation type="submission" date="2021-01" db="EMBL/GenBank/DDBJ databases">
        <title>Chromosome-level genome assembly of a human fungal pathogen reveals clustering of transcriptionally co-regulated genes.</title>
        <authorList>
            <person name="Voorhies M."/>
            <person name="Cohen S."/>
            <person name="Shea T.P."/>
            <person name="Petrus S."/>
            <person name="Munoz J.F."/>
            <person name="Poplawski S."/>
            <person name="Goldman W.E."/>
            <person name="Michael T."/>
            <person name="Cuomo C.A."/>
            <person name="Sil A."/>
            <person name="Beyhan S."/>
        </authorList>
    </citation>
    <scope>NUCLEOTIDE SEQUENCE [LARGE SCALE GENOMIC DNA]</scope>
    <source>
        <strain evidence="7 8">G184AR</strain>
    </source>
</reference>
<evidence type="ECO:0000256" key="4">
    <source>
        <dbReference type="ARBA" id="ARBA00022989"/>
    </source>
</evidence>
<evidence type="ECO:0000256" key="6">
    <source>
        <dbReference type="SAM" id="Phobius"/>
    </source>
</evidence>
<dbReference type="PANTHER" id="PTHR23502:SF68">
    <property type="entry name" value="MULTIDRUG TRANSPORTER, PUTATIVE (AFU_ORTHOLOGUE AFUA_3G01120)-RELATED"/>
    <property type="match status" value="1"/>
</dbReference>
<dbReference type="GO" id="GO:0022857">
    <property type="term" value="F:transmembrane transporter activity"/>
    <property type="evidence" value="ECO:0007669"/>
    <property type="project" value="InterPro"/>
</dbReference>
<comment type="subcellular location">
    <subcellularLocation>
        <location evidence="1">Membrane</location>
        <topology evidence="1">Multi-pass membrane protein</topology>
    </subcellularLocation>
</comment>
<keyword evidence="3 6" id="KW-0812">Transmembrane</keyword>
<feature type="transmembrane region" description="Helical" evidence="6">
    <location>
        <begin position="180"/>
        <end position="200"/>
    </location>
</feature>
<evidence type="ECO:0000313" key="8">
    <source>
        <dbReference type="Proteomes" id="UP000670092"/>
    </source>
</evidence>
<dbReference type="Gene3D" id="1.20.1250.20">
    <property type="entry name" value="MFS general substrate transporter like domains"/>
    <property type="match status" value="1"/>
</dbReference>
<dbReference type="VEuPathDB" id="FungiDB:I7I52_04406"/>
<feature type="transmembrane region" description="Helical" evidence="6">
    <location>
        <begin position="139"/>
        <end position="160"/>
    </location>
</feature>
<evidence type="ECO:0000313" key="7">
    <source>
        <dbReference type="EMBL" id="KAG5293178.1"/>
    </source>
</evidence>